<evidence type="ECO:0000313" key="8">
    <source>
        <dbReference type="Proteomes" id="UP000221653"/>
    </source>
</evidence>
<dbReference type="EMBL" id="PDJF01000001">
    <property type="protein sequence ID" value="PFG27316.1"/>
    <property type="molecule type" value="Genomic_DNA"/>
</dbReference>
<comment type="caution">
    <text evidence="7">The sequence shown here is derived from an EMBL/GenBank/DDBJ whole genome shotgun (WGS) entry which is preliminary data.</text>
</comment>
<evidence type="ECO:0000259" key="5">
    <source>
        <dbReference type="Pfam" id="PF03446"/>
    </source>
</evidence>
<dbReference type="AlphaFoldDB" id="A0A2A9DLR8"/>
<evidence type="ECO:0000256" key="3">
    <source>
        <dbReference type="ARBA" id="ARBA00023027"/>
    </source>
</evidence>
<protein>
    <submittedName>
        <fullName evidence="7">3-hydroxyisobutyrate dehydrogenase</fullName>
    </submittedName>
</protein>
<dbReference type="SUPFAM" id="SSF51735">
    <property type="entry name" value="NAD(P)-binding Rossmann-fold domains"/>
    <property type="match status" value="1"/>
</dbReference>
<evidence type="ECO:0000256" key="4">
    <source>
        <dbReference type="PIRSR" id="PIRSR000103-1"/>
    </source>
</evidence>
<dbReference type="PANTHER" id="PTHR43580:SF2">
    <property type="entry name" value="CYTOKINE-LIKE NUCLEAR FACTOR N-PAC"/>
    <property type="match status" value="1"/>
</dbReference>
<dbReference type="SUPFAM" id="SSF48179">
    <property type="entry name" value="6-phosphogluconate dehydrogenase C-terminal domain-like"/>
    <property type="match status" value="1"/>
</dbReference>
<dbReference type="Pfam" id="PF03446">
    <property type="entry name" value="NAD_binding_2"/>
    <property type="match status" value="1"/>
</dbReference>
<keyword evidence="2" id="KW-0560">Oxidoreductase</keyword>
<keyword evidence="3" id="KW-0520">NAD</keyword>
<dbReference type="InterPro" id="IPR051265">
    <property type="entry name" value="HIBADH-related_NP60_sf"/>
</dbReference>
<dbReference type="STRING" id="1724.GCA_001044175_01664"/>
<accession>A0A2A9DLR8</accession>
<evidence type="ECO:0000259" key="6">
    <source>
        <dbReference type="Pfam" id="PF14833"/>
    </source>
</evidence>
<reference evidence="7 8" key="1">
    <citation type="submission" date="2017-10" db="EMBL/GenBank/DDBJ databases">
        <title>Sequencing the genomes of 1000 actinobacteria strains.</title>
        <authorList>
            <person name="Klenk H.-P."/>
        </authorList>
    </citation>
    <scope>NUCLEOTIDE SEQUENCE [LARGE SCALE GENOMIC DNA]</scope>
    <source>
        <strain evidence="7 8">DSM 20688</strain>
    </source>
</reference>
<dbReference type="InterPro" id="IPR006115">
    <property type="entry name" value="6PGDH_NADP-bd"/>
</dbReference>
<organism evidence="7 8">
    <name type="scientific">Corynebacterium renale</name>
    <dbReference type="NCBI Taxonomy" id="1724"/>
    <lineage>
        <taxon>Bacteria</taxon>
        <taxon>Bacillati</taxon>
        <taxon>Actinomycetota</taxon>
        <taxon>Actinomycetes</taxon>
        <taxon>Mycobacteriales</taxon>
        <taxon>Corynebacteriaceae</taxon>
        <taxon>Corynebacterium</taxon>
    </lineage>
</organism>
<dbReference type="Gene3D" id="3.40.50.720">
    <property type="entry name" value="NAD(P)-binding Rossmann-like Domain"/>
    <property type="match status" value="1"/>
</dbReference>
<dbReference type="GO" id="GO:0050661">
    <property type="term" value="F:NADP binding"/>
    <property type="evidence" value="ECO:0007669"/>
    <property type="project" value="InterPro"/>
</dbReference>
<dbReference type="Pfam" id="PF14833">
    <property type="entry name" value="NAD_binding_11"/>
    <property type="match status" value="1"/>
</dbReference>
<sequence length="310" mass="33504">MQMYHILRAPFADGITHHTLNHTRKDILGRMKIAFLGTGRMGTELALHLLDEHELVVWNRTKEKTKTLADKGAAVADSPQEAVDGADVVITSLFGPDTVREVVLDANLIPEGTPWLDATTISPQDADSFAEKVPTYVHTPVVGTLTPARNQKLGVYVGTKDAQLRELAAKIVHPWGAANPERIKQVDTAGKAAVGKLLANLALAVTAQGFREALKLGEATGTSAAEVVDMLNSTGLEFIKNMKSPFVLGERDTEPGDFTVNAIAKDVRLMLDTAGELPAAHTALDSLEAQQDKDRGEHDFSAILVYRNED</sequence>
<dbReference type="InterPro" id="IPR015815">
    <property type="entry name" value="HIBADH-related"/>
</dbReference>
<dbReference type="Gene3D" id="1.10.1040.10">
    <property type="entry name" value="N-(1-d-carboxylethyl)-l-norvaline Dehydrogenase, domain 2"/>
    <property type="match status" value="1"/>
</dbReference>
<dbReference type="PIRSF" id="PIRSF000103">
    <property type="entry name" value="HIBADH"/>
    <property type="match status" value="1"/>
</dbReference>
<feature type="active site" evidence="4">
    <location>
        <position position="196"/>
    </location>
</feature>
<comment type="similarity">
    <text evidence="1">Belongs to the HIBADH-related family.</text>
</comment>
<dbReference type="InterPro" id="IPR008927">
    <property type="entry name" value="6-PGluconate_DH-like_C_sf"/>
</dbReference>
<gene>
    <name evidence="7" type="ORF">ATK06_0371</name>
</gene>
<feature type="domain" description="6-phosphogluconate dehydrogenase NADP-binding" evidence="5">
    <location>
        <begin position="32"/>
        <end position="168"/>
    </location>
</feature>
<dbReference type="PANTHER" id="PTHR43580">
    <property type="entry name" value="OXIDOREDUCTASE GLYR1-RELATED"/>
    <property type="match status" value="1"/>
</dbReference>
<dbReference type="GO" id="GO:0016491">
    <property type="term" value="F:oxidoreductase activity"/>
    <property type="evidence" value="ECO:0007669"/>
    <property type="project" value="UniProtKB-KW"/>
</dbReference>
<evidence type="ECO:0000313" key="7">
    <source>
        <dbReference type="EMBL" id="PFG27316.1"/>
    </source>
</evidence>
<dbReference type="InterPro" id="IPR036291">
    <property type="entry name" value="NAD(P)-bd_dom_sf"/>
</dbReference>
<evidence type="ECO:0000256" key="2">
    <source>
        <dbReference type="ARBA" id="ARBA00023002"/>
    </source>
</evidence>
<feature type="domain" description="3-hydroxyisobutyrate dehydrogenase-like NAD-binding" evidence="6">
    <location>
        <begin position="190"/>
        <end position="304"/>
    </location>
</feature>
<dbReference type="Proteomes" id="UP000221653">
    <property type="component" value="Unassembled WGS sequence"/>
</dbReference>
<name>A0A2A9DLR8_9CORY</name>
<dbReference type="GO" id="GO:0051287">
    <property type="term" value="F:NAD binding"/>
    <property type="evidence" value="ECO:0007669"/>
    <property type="project" value="InterPro"/>
</dbReference>
<evidence type="ECO:0000256" key="1">
    <source>
        <dbReference type="ARBA" id="ARBA00009080"/>
    </source>
</evidence>
<keyword evidence="8" id="KW-1185">Reference proteome</keyword>
<dbReference type="InterPro" id="IPR029154">
    <property type="entry name" value="HIBADH-like_NADP-bd"/>
</dbReference>
<dbReference type="InterPro" id="IPR013328">
    <property type="entry name" value="6PGD_dom2"/>
</dbReference>
<proteinExistence type="inferred from homology"/>